<dbReference type="InterPro" id="IPR003140">
    <property type="entry name" value="PLipase/COase/thioEstase"/>
</dbReference>
<dbReference type="SUPFAM" id="SSF53474">
    <property type="entry name" value="alpha/beta-Hydrolases"/>
    <property type="match status" value="1"/>
</dbReference>
<dbReference type="InterPro" id="IPR029058">
    <property type="entry name" value="AB_hydrolase_fold"/>
</dbReference>
<organism evidence="2 3">
    <name type="scientific">Blastopirellula marina</name>
    <dbReference type="NCBI Taxonomy" id="124"/>
    <lineage>
        <taxon>Bacteria</taxon>
        <taxon>Pseudomonadati</taxon>
        <taxon>Planctomycetota</taxon>
        <taxon>Planctomycetia</taxon>
        <taxon>Pirellulales</taxon>
        <taxon>Pirellulaceae</taxon>
        <taxon>Blastopirellula</taxon>
    </lineage>
</organism>
<evidence type="ECO:0000313" key="2">
    <source>
        <dbReference type="EMBL" id="PQO28904.1"/>
    </source>
</evidence>
<dbReference type="AlphaFoldDB" id="A0A2S8FAF2"/>
<dbReference type="Pfam" id="PF02230">
    <property type="entry name" value="Abhydrolase_2"/>
    <property type="match status" value="1"/>
</dbReference>
<comment type="caution">
    <text evidence="2">The sequence shown here is derived from an EMBL/GenBank/DDBJ whole genome shotgun (WGS) entry which is preliminary data.</text>
</comment>
<reference evidence="2 3" key="1">
    <citation type="submission" date="2018-02" db="EMBL/GenBank/DDBJ databases">
        <title>Comparative genomes isolates from brazilian mangrove.</title>
        <authorList>
            <person name="Araujo J.E."/>
            <person name="Taketani R.G."/>
            <person name="Silva M.C.P."/>
            <person name="Loureco M.V."/>
            <person name="Andreote F.D."/>
        </authorList>
    </citation>
    <scope>NUCLEOTIDE SEQUENCE [LARGE SCALE GENOMIC DNA]</scope>
    <source>
        <strain evidence="2 3">NAP PRIS-MGV</strain>
    </source>
</reference>
<proteinExistence type="predicted"/>
<sequence>MPLFTSKCAGAVAPRRRISPWTEEERSSWLPPDHRIKADGICVFNILGKWQSMRSRFVFGCILILVASITPPAQAQEDVADVPAEDLRVGDDPQQRYFLIGADDGKAAPEEGIGLLLVLPGGDGSAEFHSFVKRIYKNAVPEGYLMAQLVAPQWSPGQRITWPTAKSKVPQQKMTTEEFIEAVIKDVASKQKLNRDRIYTLSWSSGGPAAYAASLSSPSIRGSFVAMSVFNPKHLPSLKQASGRAYYIYHSPEDRVCPFRMAQQAANDLKQNGGKTELATYEGGHGWRGNVYGNIRTGFNWLETNSSAAPATDSKPVR</sequence>
<feature type="domain" description="Phospholipase/carboxylesterase/thioesterase" evidence="1">
    <location>
        <begin position="150"/>
        <end position="285"/>
    </location>
</feature>
<evidence type="ECO:0000259" key="1">
    <source>
        <dbReference type="Pfam" id="PF02230"/>
    </source>
</evidence>
<accession>A0A2S8FAF2</accession>
<name>A0A2S8FAF2_9BACT</name>
<dbReference type="EMBL" id="PUIB01000024">
    <property type="protein sequence ID" value="PQO28904.1"/>
    <property type="molecule type" value="Genomic_DNA"/>
</dbReference>
<protein>
    <recommendedName>
        <fullName evidence="1">Phospholipase/carboxylesterase/thioesterase domain-containing protein</fullName>
    </recommendedName>
</protein>
<dbReference type="Gene3D" id="3.40.50.1820">
    <property type="entry name" value="alpha/beta hydrolase"/>
    <property type="match status" value="1"/>
</dbReference>
<dbReference type="Proteomes" id="UP000239388">
    <property type="component" value="Unassembled WGS sequence"/>
</dbReference>
<evidence type="ECO:0000313" key="3">
    <source>
        <dbReference type="Proteomes" id="UP000239388"/>
    </source>
</evidence>
<dbReference type="GO" id="GO:0016787">
    <property type="term" value="F:hydrolase activity"/>
    <property type="evidence" value="ECO:0007669"/>
    <property type="project" value="InterPro"/>
</dbReference>
<gene>
    <name evidence="2" type="ORF">C5Y98_24385</name>
</gene>